<organism evidence="2 3">
    <name type="scientific">Microthlaspi erraticum</name>
    <dbReference type="NCBI Taxonomy" id="1685480"/>
    <lineage>
        <taxon>Eukaryota</taxon>
        <taxon>Viridiplantae</taxon>
        <taxon>Streptophyta</taxon>
        <taxon>Embryophyta</taxon>
        <taxon>Tracheophyta</taxon>
        <taxon>Spermatophyta</taxon>
        <taxon>Magnoliopsida</taxon>
        <taxon>eudicotyledons</taxon>
        <taxon>Gunneridae</taxon>
        <taxon>Pentapetalae</taxon>
        <taxon>rosids</taxon>
        <taxon>malvids</taxon>
        <taxon>Brassicales</taxon>
        <taxon>Brassicaceae</taxon>
        <taxon>Coluteocarpeae</taxon>
        <taxon>Microthlaspi</taxon>
    </lineage>
</organism>
<sequence length="102" mass="10845">MDNIVDTMNKAYENFVLASASVLESKESAGGKKCSLTDAALENFREKWELFRVACDQAEVFVDSVKQRIGTECLVDESTGFTTPGNSGQAAATSAATSNIVG</sequence>
<dbReference type="GO" id="GO:0048364">
    <property type="term" value="P:root development"/>
    <property type="evidence" value="ECO:0007669"/>
    <property type="project" value="InterPro"/>
</dbReference>
<feature type="region of interest" description="Disordered" evidence="1">
    <location>
        <begin position="82"/>
        <end position="102"/>
    </location>
</feature>
<name>A0A6D2I1L7_9BRAS</name>
<dbReference type="GO" id="GO:0016592">
    <property type="term" value="C:mediator complex"/>
    <property type="evidence" value="ECO:0007669"/>
    <property type="project" value="InterPro"/>
</dbReference>
<evidence type="ECO:0000256" key="1">
    <source>
        <dbReference type="SAM" id="MobiDB-lite"/>
    </source>
</evidence>
<reference evidence="2" key="1">
    <citation type="submission" date="2020-01" db="EMBL/GenBank/DDBJ databases">
        <authorList>
            <person name="Mishra B."/>
        </authorList>
    </citation>
    <scope>NUCLEOTIDE SEQUENCE [LARGE SCALE GENOMIC DNA]</scope>
</reference>
<dbReference type="OrthoDB" id="782223at2759"/>
<dbReference type="Proteomes" id="UP000467841">
    <property type="component" value="Unassembled WGS sequence"/>
</dbReference>
<dbReference type="InterPro" id="IPR033244">
    <property type="entry name" value="MED32"/>
</dbReference>
<dbReference type="GO" id="GO:0010150">
    <property type="term" value="P:leaf senescence"/>
    <property type="evidence" value="ECO:0007669"/>
    <property type="project" value="InterPro"/>
</dbReference>
<comment type="caution">
    <text evidence="2">The sequence shown here is derived from an EMBL/GenBank/DDBJ whole genome shotgun (WGS) entry which is preliminary data.</text>
</comment>
<dbReference type="AlphaFoldDB" id="A0A6D2I1L7"/>
<accession>A0A6D2I1L7</accession>
<evidence type="ECO:0000313" key="2">
    <source>
        <dbReference type="EMBL" id="CAA7023377.1"/>
    </source>
</evidence>
<feature type="compositionally biased region" description="Low complexity" evidence="1">
    <location>
        <begin position="90"/>
        <end position="102"/>
    </location>
</feature>
<keyword evidence="3" id="KW-1185">Reference proteome</keyword>
<evidence type="ECO:0000313" key="3">
    <source>
        <dbReference type="Proteomes" id="UP000467841"/>
    </source>
</evidence>
<proteinExistence type="predicted"/>
<evidence type="ECO:0008006" key="4">
    <source>
        <dbReference type="Google" id="ProtNLM"/>
    </source>
</evidence>
<dbReference type="PANTHER" id="PTHR35989">
    <property type="entry name" value="MEDIATOR OF RNA POLYMERASE II TRANSCRIPTION SUBUNIT 32"/>
    <property type="match status" value="1"/>
</dbReference>
<dbReference type="PANTHER" id="PTHR35989:SF1">
    <property type="entry name" value="MEDIATOR OF RNA POLYMERASE II TRANSCRIPTION SUBUNIT 32"/>
    <property type="match status" value="1"/>
</dbReference>
<dbReference type="EMBL" id="CACVBM020000777">
    <property type="protein sequence ID" value="CAA7023377.1"/>
    <property type="molecule type" value="Genomic_DNA"/>
</dbReference>
<protein>
    <recommendedName>
        <fullName evidence="4">Mediator of RNA polymerase II transcription subunit 32</fullName>
    </recommendedName>
</protein>
<dbReference type="GO" id="GO:0009631">
    <property type="term" value="P:cold acclimation"/>
    <property type="evidence" value="ECO:0007669"/>
    <property type="project" value="InterPro"/>
</dbReference>
<gene>
    <name evidence="2" type="ORF">MERR_LOCUS10612</name>
</gene>
<dbReference type="GO" id="GO:0006355">
    <property type="term" value="P:regulation of DNA-templated transcription"/>
    <property type="evidence" value="ECO:0007669"/>
    <property type="project" value="InterPro"/>
</dbReference>